<sequence length="76" mass="8585">FFFVVRLFLGLTSIFSVHVHSDGSCLATGSLAQVELVLEKKKRLLNTVKNTPSLRKQRTQELQKLITSYPSRPVLV</sequence>
<reference evidence="2" key="1">
    <citation type="submission" date="2021-06" db="EMBL/GenBank/DDBJ databases">
        <authorList>
            <person name="Kallberg Y."/>
            <person name="Tangrot J."/>
            <person name="Rosling A."/>
        </authorList>
    </citation>
    <scope>NUCLEOTIDE SEQUENCE</scope>
    <source>
        <strain evidence="2">MA453B</strain>
    </source>
</reference>
<keyword evidence="3" id="KW-1185">Reference proteome</keyword>
<organism evidence="2 3">
    <name type="scientific">Dentiscutata erythropus</name>
    <dbReference type="NCBI Taxonomy" id="1348616"/>
    <lineage>
        <taxon>Eukaryota</taxon>
        <taxon>Fungi</taxon>
        <taxon>Fungi incertae sedis</taxon>
        <taxon>Mucoromycota</taxon>
        <taxon>Glomeromycotina</taxon>
        <taxon>Glomeromycetes</taxon>
        <taxon>Diversisporales</taxon>
        <taxon>Gigasporaceae</taxon>
        <taxon>Dentiscutata</taxon>
    </lineage>
</organism>
<gene>
    <name evidence="2" type="ORF">DERYTH_LOCUS21123</name>
</gene>
<dbReference type="AlphaFoldDB" id="A0A9N9JS55"/>
<evidence type="ECO:0000313" key="2">
    <source>
        <dbReference type="EMBL" id="CAG8789532.1"/>
    </source>
</evidence>
<protein>
    <submittedName>
        <fullName evidence="2">22492_t:CDS:1</fullName>
    </submittedName>
</protein>
<evidence type="ECO:0000256" key="1">
    <source>
        <dbReference type="SAM" id="SignalP"/>
    </source>
</evidence>
<evidence type="ECO:0000313" key="3">
    <source>
        <dbReference type="Proteomes" id="UP000789405"/>
    </source>
</evidence>
<feature type="signal peptide" evidence="1">
    <location>
        <begin position="1"/>
        <end position="21"/>
    </location>
</feature>
<dbReference type="EMBL" id="CAJVPY010026298">
    <property type="protein sequence ID" value="CAG8789532.1"/>
    <property type="molecule type" value="Genomic_DNA"/>
</dbReference>
<accession>A0A9N9JS55</accession>
<name>A0A9N9JS55_9GLOM</name>
<dbReference type="Proteomes" id="UP000789405">
    <property type="component" value="Unassembled WGS sequence"/>
</dbReference>
<keyword evidence="1" id="KW-0732">Signal</keyword>
<proteinExistence type="predicted"/>
<comment type="caution">
    <text evidence="2">The sequence shown here is derived from an EMBL/GenBank/DDBJ whole genome shotgun (WGS) entry which is preliminary data.</text>
</comment>
<feature type="chain" id="PRO_5040130809" evidence="1">
    <location>
        <begin position="22"/>
        <end position="76"/>
    </location>
</feature>
<feature type="non-terminal residue" evidence="2">
    <location>
        <position position="76"/>
    </location>
</feature>